<dbReference type="InterPro" id="IPR046348">
    <property type="entry name" value="SIS_dom_sf"/>
</dbReference>
<proteinExistence type="predicted"/>
<dbReference type="Gene3D" id="1.10.10.10">
    <property type="entry name" value="Winged helix-like DNA-binding domain superfamily/Winged helix DNA-binding domain"/>
    <property type="match status" value="1"/>
</dbReference>
<dbReference type="PANTHER" id="PTHR30514:SF18">
    <property type="entry name" value="RPIR-FAMILY TRANSCRIPTIONAL REGULATOR"/>
    <property type="match status" value="1"/>
</dbReference>
<dbReference type="InterPro" id="IPR001347">
    <property type="entry name" value="SIS_dom"/>
</dbReference>
<dbReference type="PROSITE" id="PS51464">
    <property type="entry name" value="SIS"/>
    <property type="match status" value="1"/>
</dbReference>
<dbReference type="Gene3D" id="3.40.50.10490">
    <property type="entry name" value="Glucose-6-phosphate isomerase like protein, domain 1"/>
    <property type="match status" value="1"/>
</dbReference>
<dbReference type="InterPro" id="IPR047640">
    <property type="entry name" value="RpiR-like"/>
</dbReference>
<dbReference type="PANTHER" id="PTHR30514">
    <property type="entry name" value="GLUCOKINASE"/>
    <property type="match status" value="1"/>
</dbReference>
<comment type="caution">
    <text evidence="6">The sequence shown here is derived from an EMBL/GenBank/DDBJ whole genome shotgun (WGS) entry which is preliminary data.</text>
</comment>
<dbReference type="InterPro" id="IPR036388">
    <property type="entry name" value="WH-like_DNA-bd_sf"/>
</dbReference>
<dbReference type="Proteomes" id="UP000003179">
    <property type="component" value="Unassembled WGS sequence"/>
</dbReference>
<evidence type="ECO:0000256" key="3">
    <source>
        <dbReference type="ARBA" id="ARBA00023163"/>
    </source>
</evidence>
<evidence type="ECO:0000313" key="7">
    <source>
        <dbReference type="Proteomes" id="UP000003179"/>
    </source>
</evidence>
<accession>A0ABP2K4Y8</accession>
<keyword evidence="2" id="KW-0238">DNA-binding</keyword>
<evidence type="ECO:0000256" key="2">
    <source>
        <dbReference type="ARBA" id="ARBA00023125"/>
    </source>
</evidence>
<dbReference type="Pfam" id="PF01380">
    <property type="entry name" value="SIS"/>
    <property type="match status" value="1"/>
</dbReference>
<dbReference type="InterPro" id="IPR000281">
    <property type="entry name" value="HTH_RpiR"/>
</dbReference>
<dbReference type="EMBL" id="ADZU01000044">
    <property type="protein sequence ID" value="EFS90949.1"/>
    <property type="molecule type" value="Genomic_DNA"/>
</dbReference>
<protein>
    <submittedName>
        <fullName evidence="6">SIS domain protein</fullName>
    </submittedName>
</protein>
<keyword evidence="3" id="KW-0804">Transcription</keyword>
<evidence type="ECO:0000259" key="4">
    <source>
        <dbReference type="PROSITE" id="PS51071"/>
    </source>
</evidence>
<gene>
    <name evidence="6" type="ORF">HMPREF9607_02788</name>
</gene>
<evidence type="ECO:0000256" key="1">
    <source>
        <dbReference type="ARBA" id="ARBA00023015"/>
    </source>
</evidence>
<dbReference type="InterPro" id="IPR035472">
    <property type="entry name" value="RpiR-like_SIS"/>
</dbReference>
<dbReference type="InterPro" id="IPR009057">
    <property type="entry name" value="Homeodomain-like_sf"/>
</dbReference>
<keyword evidence="1" id="KW-0805">Transcription regulation</keyword>
<sequence>MCPPPAWLRRAHILILEEMTMAESMGSACEGLYARLGELQTMTRTDAVIAQYFEDSFPHLALENLDEISVATGTSTASVTRFVRKLGYASFRDFSRSLREEVAANFDLSNDRTTNGPTTDGPGAMWRSKMEAARRSIDIGLNSLDGEAFDRVVEVLRDDSRPLCLAAAAPGHTLLDYFGLLARYYRRDVILLESTDRMAHQLIDLPDDAVLLASVFDRHSRMVESVLRLFHERNMTTVLLTNRSSTPMRRYADHVLLVASESSTAFRSRACYLILLESLVAALAPEDHEVERCRVEAMQGLCDELGIFITPSMPSLTRRTLTGGCR</sequence>
<evidence type="ECO:0000259" key="5">
    <source>
        <dbReference type="PROSITE" id="PS51464"/>
    </source>
</evidence>
<feature type="domain" description="HTH rpiR-type" evidence="4">
    <location>
        <begin position="29"/>
        <end position="105"/>
    </location>
</feature>
<evidence type="ECO:0000313" key="6">
    <source>
        <dbReference type="EMBL" id="EFS90949.1"/>
    </source>
</evidence>
<reference evidence="6" key="1">
    <citation type="submission" date="2010-08" db="EMBL/GenBank/DDBJ databases">
        <authorList>
            <person name="Weinstock G."/>
            <person name="Sodergren E."/>
            <person name="Clifton S."/>
            <person name="Fulton L."/>
            <person name="Fulton B."/>
            <person name="Courtney L."/>
            <person name="Fronick C."/>
            <person name="Harrison M."/>
            <person name="Strong C."/>
            <person name="Farmer C."/>
            <person name="Delahaunty K."/>
            <person name="Markovic C."/>
            <person name="Hall O."/>
            <person name="Minx P."/>
            <person name="Tomlinson C."/>
            <person name="Mitreva M."/>
            <person name="Hou S."/>
            <person name="Chen J."/>
            <person name="Wollam A."/>
            <person name="Pepin K.H."/>
            <person name="Johnson M."/>
            <person name="Bhonagiri V."/>
            <person name="Zhang X."/>
            <person name="Suruliraj S."/>
            <person name="Warren W."/>
            <person name="Chinwalla A."/>
            <person name="Mardis E.R."/>
            <person name="Wilson R.K."/>
        </authorList>
    </citation>
    <scope>NUCLEOTIDE SEQUENCE [LARGE SCALE GENOMIC DNA]</scope>
    <source>
        <strain evidence="6">HL044PA1</strain>
    </source>
</reference>
<organism evidence="6 7">
    <name type="scientific">Cutibacterium modestum HL044PA1</name>
    <dbReference type="NCBI Taxonomy" id="765109"/>
    <lineage>
        <taxon>Bacteria</taxon>
        <taxon>Bacillati</taxon>
        <taxon>Actinomycetota</taxon>
        <taxon>Actinomycetes</taxon>
        <taxon>Propionibacteriales</taxon>
        <taxon>Propionibacteriaceae</taxon>
        <taxon>Cutibacterium</taxon>
        <taxon>Cutibacterium modestum</taxon>
    </lineage>
</organism>
<dbReference type="PROSITE" id="PS51071">
    <property type="entry name" value="HTH_RPIR"/>
    <property type="match status" value="1"/>
</dbReference>
<feature type="domain" description="SIS" evidence="5">
    <location>
        <begin position="152"/>
        <end position="289"/>
    </location>
</feature>
<dbReference type="SUPFAM" id="SSF53697">
    <property type="entry name" value="SIS domain"/>
    <property type="match status" value="1"/>
</dbReference>
<keyword evidence="7" id="KW-1185">Reference proteome</keyword>
<dbReference type="SUPFAM" id="SSF46689">
    <property type="entry name" value="Homeodomain-like"/>
    <property type="match status" value="1"/>
</dbReference>
<dbReference type="CDD" id="cd05013">
    <property type="entry name" value="SIS_RpiR"/>
    <property type="match status" value="1"/>
</dbReference>
<name>A0ABP2K4Y8_9ACTN</name>